<dbReference type="EMBL" id="LR590484">
    <property type="protein sequence ID" value="VTR50670.1"/>
    <property type="molecule type" value="Genomic_DNA"/>
</dbReference>
<feature type="compositionally biased region" description="Basic and acidic residues" evidence="1">
    <location>
        <begin position="103"/>
        <end position="127"/>
    </location>
</feature>
<dbReference type="AlphaFoldDB" id="A0A4U9VT76"/>
<name>A0A4U9VT76_9SPHI</name>
<feature type="compositionally biased region" description="Basic and acidic residues" evidence="1">
    <location>
        <begin position="78"/>
        <end position="91"/>
    </location>
</feature>
<organism evidence="2 3">
    <name type="scientific">Sphingobacterium thalpophilum</name>
    <dbReference type="NCBI Taxonomy" id="259"/>
    <lineage>
        <taxon>Bacteria</taxon>
        <taxon>Pseudomonadati</taxon>
        <taxon>Bacteroidota</taxon>
        <taxon>Sphingobacteriia</taxon>
        <taxon>Sphingobacteriales</taxon>
        <taxon>Sphingobacteriaceae</taxon>
        <taxon>Sphingobacterium</taxon>
    </lineage>
</organism>
<dbReference type="Proteomes" id="UP000308196">
    <property type="component" value="Chromosome"/>
</dbReference>
<accession>A0A4U9VT76</accession>
<feature type="region of interest" description="Disordered" evidence="1">
    <location>
        <begin position="58"/>
        <end position="148"/>
    </location>
</feature>
<protein>
    <submittedName>
        <fullName evidence="2">Uncharacterized protein</fullName>
    </submittedName>
</protein>
<gene>
    <name evidence="2" type="ORF">NCTC11429_04158</name>
</gene>
<reference evidence="2 3" key="1">
    <citation type="submission" date="2019-05" db="EMBL/GenBank/DDBJ databases">
        <authorList>
            <consortium name="Pathogen Informatics"/>
        </authorList>
    </citation>
    <scope>NUCLEOTIDE SEQUENCE [LARGE SCALE GENOMIC DNA]</scope>
    <source>
        <strain evidence="2 3">NCTC11429</strain>
    </source>
</reference>
<dbReference type="KEGG" id="stha:NCTC11429_04158"/>
<feature type="compositionally biased region" description="Acidic residues" evidence="1">
    <location>
        <begin position="128"/>
        <end position="148"/>
    </location>
</feature>
<sequence>MCIQLSSIDIVKAVNFIKKTTKFLCQLFTLKKIMRTTIQFRSGMPLTMEDAFILLNEIDPLGNNPGTDDGAPTRRPPKVPDLDEVTPDRYYPENAEGPDPTEEEQRDRDQLEDIDPDHERDHGQIDHLDEDIYTPESDPDEDVEERGL</sequence>
<evidence type="ECO:0000313" key="3">
    <source>
        <dbReference type="Proteomes" id="UP000308196"/>
    </source>
</evidence>
<proteinExistence type="predicted"/>
<evidence type="ECO:0000256" key="1">
    <source>
        <dbReference type="SAM" id="MobiDB-lite"/>
    </source>
</evidence>
<evidence type="ECO:0000313" key="2">
    <source>
        <dbReference type="EMBL" id="VTR50670.1"/>
    </source>
</evidence>